<protein>
    <submittedName>
        <fullName evidence="1">Uncharacterized protein</fullName>
    </submittedName>
</protein>
<sequence>MDGLENRDCGVACASAEERDKGRLNKSQMEANEGLESNVGLHVHGQIPDLLPLSLALTAESQAQLQRESSDTESQISKEEKLEFCGQWICVMFPLDFEV</sequence>
<name>A0A7R9HVB9_9NEOP</name>
<dbReference type="AlphaFoldDB" id="A0A7R9HVB9"/>
<dbReference type="EMBL" id="OD564268">
    <property type="protein sequence ID" value="CAD7437399.1"/>
    <property type="molecule type" value="Genomic_DNA"/>
</dbReference>
<proteinExistence type="predicted"/>
<accession>A0A7R9HVB9</accession>
<organism evidence="1">
    <name type="scientific">Timema bartmani</name>
    <dbReference type="NCBI Taxonomy" id="61472"/>
    <lineage>
        <taxon>Eukaryota</taxon>
        <taxon>Metazoa</taxon>
        <taxon>Ecdysozoa</taxon>
        <taxon>Arthropoda</taxon>
        <taxon>Hexapoda</taxon>
        <taxon>Insecta</taxon>
        <taxon>Pterygota</taxon>
        <taxon>Neoptera</taxon>
        <taxon>Polyneoptera</taxon>
        <taxon>Phasmatodea</taxon>
        <taxon>Timematodea</taxon>
        <taxon>Timematoidea</taxon>
        <taxon>Timematidae</taxon>
        <taxon>Timema</taxon>
    </lineage>
</organism>
<evidence type="ECO:0000313" key="1">
    <source>
        <dbReference type="EMBL" id="CAD7437399.1"/>
    </source>
</evidence>
<gene>
    <name evidence="1" type="ORF">TBIB3V08_LOCUS16</name>
</gene>
<reference evidence="1" key="1">
    <citation type="submission" date="2020-11" db="EMBL/GenBank/DDBJ databases">
        <authorList>
            <person name="Tran Van P."/>
        </authorList>
    </citation>
    <scope>NUCLEOTIDE SEQUENCE</scope>
</reference>